<keyword evidence="4" id="KW-1185">Reference proteome</keyword>
<dbReference type="OrthoDB" id="3784821at2759"/>
<feature type="transmembrane region" description="Helical" evidence="2">
    <location>
        <begin position="49"/>
        <end position="67"/>
    </location>
</feature>
<dbReference type="STRING" id="77044.A0A1S8A5S4"/>
<name>A0A1S8A5S4_ROSNE</name>
<sequence>MPDRMPEPSKSDLRSTPNHPAPTEALPGTQRVPRAKIPGPAYKQAASHYTRFMIAMPILLVTSYYLFDRLALGHEAKSLHGTPVVDGVDRAKQE</sequence>
<keyword evidence="2" id="KW-0812">Transmembrane</keyword>
<evidence type="ECO:0000256" key="2">
    <source>
        <dbReference type="SAM" id="Phobius"/>
    </source>
</evidence>
<reference evidence="3" key="1">
    <citation type="submission" date="2016-03" db="EMBL/GenBank/DDBJ databases">
        <title>Draft genome sequence of Rosellinia necatrix.</title>
        <authorList>
            <person name="Kanematsu S."/>
        </authorList>
    </citation>
    <scope>NUCLEOTIDE SEQUENCE [LARGE SCALE GENOMIC DNA]</scope>
    <source>
        <strain evidence="3">W97</strain>
    </source>
</reference>
<keyword evidence="2" id="KW-1133">Transmembrane helix</keyword>
<proteinExistence type="predicted"/>
<dbReference type="EMBL" id="DF977452">
    <property type="protein sequence ID" value="GAW25448.1"/>
    <property type="molecule type" value="Genomic_DNA"/>
</dbReference>
<dbReference type="Proteomes" id="UP000054516">
    <property type="component" value="Unassembled WGS sequence"/>
</dbReference>
<feature type="compositionally biased region" description="Basic and acidic residues" evidence="1">
    <location>
        <begin position="1"/>
        <end position="13"/>
    </location>
</feature>
<organism evidence="3">
    <name type="scientific">Rosellinia necatrix</name>
    <name type="common">White root-rot fungus</name>
    <dbReference type="NCBI Taxonomy" id="77044"/>
    <lineage>
        <taxon>Eukaryota</taxon>
        <taxon>Fungi</taxon>
        <taxon>Dikarya</taxon>
        <taxon>Ascomycota</taxon>
        <taxon>Pezizomycotina</taxon>
        <taxon>Sordariomycetes</taxon>
        <taxon>Xylariomycetidae</taxon>
        <taxon>Xylariales</taxon>
        <taxon>Xylariaceae</taxon>
        <taxon>Rosellinia</taxon>
    </lineage>
</organism>
<evidence type="ECO:0000313" key="4">
    <source>
        <dbReference type="Proteomes" id="UP000054516"/>
    </source>
</evidence>
<accession>A0A1S8A5S4</accession>
<dbReference type="AlphaFoldDB" id="A0A1S8A5S4"/>
<evidence type="ECO:0000256" key="1">
    <source>
        <dbReference type="SAM" id="MobiDB-lite"/>
    </source>
</evidence>
<evidence type="ECO:0000313" key="3">
    <source>
        <dbReference type="EMBL" id="GAW25448.1"/>
    </source>
</evidence>
<gene>
    <name evidence="3" type="ORF">SAMD00023353_0700310</name>
</gene>
<protein>
    <submittedName>
        <fullName evidence="3">Uncharacterized protein</fullName>
    </submittedName>
</protein>
<keyword evidence="2" id="KW-0472">Membrane</keyword>
<feature type="region of interest" description="Disordered" evidence="1">
    <location>
        <begin position="1"/>
        <end position="36"/>
    </location>
</feature>